<gene>
    <name evidence="1" type="ORF">GRF29_185g811891</name>
</gene>
<keyword evidence="2" id="KW-1185">Reference proteome</keyword>
<evidence type="ECO:0000313" key="1">
    <source>
        <dbReference type="EMBL" id="KAK3201408.1"/>
    </source>
</evidence>
<accession>A0AAN6LND7</accession>
<organism evidence="1 2">
    <name type="scientific">Pseudopithomyces chartarum</name>
    <dbReference type="NCBI Taxonomy" id="1892770"/>
    <lineage>
        <taxon>Eukaryota</taxon>
        <taxon>Fungi</taxon>
        <taxon>Dikarya</taxon>
        <taxon>Ascomycota</taxon>
        <taxon>Pezizomycotina</taxon>
        <taxon>Dothideomycetes</taxon>
        <taxon>Pleosporomycetidae</taxon>
        <taxon>Pleosporales</taxon>
        <taxon>Massarineae</taxon>
        <taxon>Didymosphaeriaceae</taxon>
        <taxon>Pseudopithomyces</taxon>
    </lineage>
</organism>
<evidence type="ECO:0000313" key="2">
    <source>
        <dbReference type="Proteomes" id="UP001280581"/>
    </source>
</evidence>
<dbReference type="EMBL" id="WVTA01000016">
    <property type="protein sequence ID" value="KAK3201408.1"/>
    <property type="molecule type" value="Genomic_DNA"/>
</dbReference>
<sequence>MSSGRLHIPFPRTYLSLNVPAKQAGSPVEPTAAPEPQQSAHAFLSNRPATVGRHASISSISSVDSVASSAPASATEPLASPVLQPALASFIPLNTKYAAPPKTATEIGEVEKHGFLSNKH</sequence>
<reference evidence="1 2" key="1">
    <citation type="submission" date="2021-02" db="EMBL/GenBank/DDBJ databases">
        <title>Genome assembly of Pseudopithomyces chartarum.</title>
        <authorList>
            <person name="Jauregui R."/>
            <person name="Singh J."/>
            <person name="Voisey C."/>
        </authorList>
    </citation>
    <scope>NUCLEOTIDE SEQUENCE [LARGE SCALE GENOMIC DNA]</scope>
    <source>
        <strain evidence="1 2">AGR01</strain>
    </source>
</reference>
<proteinExistence type="predicted"/>
<comment type="caution">
    <text evidence="1">The sequence shown here is derived from an EMBL/GenBank/DDBJ whole genome shotgun (WGS) entry which is preliminary data.</text>
</comment>
<name>A0AAN6LND7_9PLEO</name>
<dbReference type="AlphaFoldDB" id="A0AAN6LND7"/>
<dbReference type="Proteomes" id="UP001280581">
    <property type="component" value="Unassembled WGS sequence"/>
</dbReference>
<protein>
    <submittedName>
        <fullName evidence="1">Uncharacterized protein</fullName>
    </submittedName>
</protein>